<dbReference type="EMBL" id="JACHHO010000007">
    <property type="protein sequence ID" value="MBB5206095.1"/>
    <property type="molecule type" value="Genomic_DNA"/>
</dbReference>
<protein>
    <submittedName>
        <fullName evidence="2">Uncharacterized protein</fullName>
    </submittedName>
</protein>
<feature type="transmembrane region" description="Helical" evidence="1">
    <location>
        <begin position="52"/>
        <end position="70"/>
    </location>
</feature>
<name>A0A840S6M9_9BURK</name>
<feature type="transmembrane region" description="Helical" evidence="1">
    <location>
        <begin position="76"/>
        <end position="94"/>
    </location>
</feature>
<keyword evidence="3" id="KW-1185">Reference proteome</keyword>
<evidence type="ECO:0000313" key="2">
    <source>
        <dbReference type="EMBL" id="MBB5206095.1"/>
    </source>
</evidence>
<dbReference type="Proteomes" id="UP000554837">
    <property type="component" value="Unassembled WGS sequence"/>
</dbReference>
<accession>A0A840S6M9</accession>
<feature type="transmembrane region" description="Helical" evidence="1">
    <location>
        <begin position="26"/>
        <end position="45"/>
    </location>
</feature>
<proteinExistence type="predicted"/>
<keyword evidence="1" id="KW-0812">Transmembrane</keyword>
<comment type="caution">
    <text evidence="2">The sequence shown here is derived from an EMBL/GenBank/DDBJ whole genome shotgun (WGS) entry which is preliminary data.</text>
</comment>
<sequence length="107" mass="11796">MALFFSVVGGWFLALSAHLFRFERREYLRCCFAMLVFIAALSAAIEPLARMHSVLQILSLFGSLLLTILIVMRPKLWQALAATVMFVLLPELLARGALLGMAGRVGG</sequence>
<gene>
    <name evidence="2" type="ORF">HNQ51_003438</name>
</gene>
<reference evidence="2 3" key="1">
    <citation type="submission" date="2020-08" db="EMBL/GenBank/DDBJ databases">
        <title>Genomic Encyclopedia of Type Strains, Phase IV (KMG-IV): sequencing the most valuable type-strain genomes for metagenomic binning, comparative biology and taxonomic classification.</title>
        <authorList>
            <person name="Goeker M."/>
        </authorList>
    </citation>
    <scope>NUCLEOTIDE SEQUENCE [LARGE SCALE GENOMIC DNA]</scope>
    <source>
        <strain evidence="2 3">DSM 23958</strain>
    </source>
</reference>
<keyword evidence="1" id="KW-1133">Transmembrane helix</keyword>
<dbReference type="AlphaFoldDB" id="A0A840S6M9"/>
<organism evidence="2 3">
    <name type="scientific">Inhella inkyongensis</name>
    <dbReference type="NCBI Taxonomy" id="392593"/>
    <lineage>
        <taxon>Bacteria</taxon>
        <taxon>Pseudomonadati</taxon>
        <taxon>Pseudomonadota</taxon>
        <taxon>Betaproteobacteria</taxon>
        <taxon>Burkholderiales</taxon>
        <taxon>Sphaerotilaceae</taxon>
        <taxon>Inhella</taxon>
    </lineage>
</organism>
<dbReference type="RefSeq" id="WP_138856375.1">
    <property type="nucleotide sequence ID" value="NZ_CP040709.1"/>
</dbReference>
<evidence type="ECO:0000256" key="1">
    <source>
        <dbReference type="SAM" id="Phobius"/>
    </source>
</evidence>
<keyword evidence="1" id="KW-0472">Membrane</keyword>
<evidence type="ECO:0000313" key="3">
    <source>
        <dbReference type="Proteomes" id="UP000554837"/>
    </source>
</evidence>